<sequence>MSFDTDFFIISIEQKISIWNTSYTDYRNRDLKLKDWEDIGTTMNLNFKDFTGKQKDDYIKELQKKWKSLRDAFRKEHTKYDRSGSQASKKPKYCYYDALSFLTPTFTVRQTSGNISVFSLENTMDLEDTEDSPDIEIAASNDNPSRDLTAQIDTSMNTPFPTSILGTKKKHQ</sequence>
<dbReference type="KEGG" id="api:103309416"/>
<dbReference type="OrthoDB" id="6614169at2759"/>
<evidence type="ECO:0000313" key="4">
    <source>
        <dbReference type="Proteomes" id="UP000007819"/>
    </source>
</evidence>
<dbReference type="PANTHER" id="PTHR12243:SF69">
    <property type="entry name" value="SI:CH73-59F11.3"/>
    <property type="match status" value="1"/>
</dbReference>
<dbReference type="AlphaFoldDB" id="A0A8R2B5X3"/>
<name>A0A8R2B5X3_ACYPI</name>
<evidence type="ECO:0000313" key="3">
    <source>
        <dbReference type="EnsemblMetazoa" id="XP_008182988.1"/>
    </source>
</evidence>
<feature type="compositionally biased region" description="Polar residues" evidence="1">
    <location>
        <begin position="140"/>
        <end position="165"/>
    </location>
</feature>
<dbReference type="EnsemblMetazoa" id="XM_008184766.1">
    <property type="protein sequence ID" value="XP_008182988.1"/>
    <property type="gene ID" value="LOC103309416"/>
</dbReference>
<dbReference type="GO" id="GO:0005634">
    <property type="term" value="C:nucleus"/>
    <property type="evidence" value="ECO:0007669"/>
    <property type="project" value="TreeGrafter"/>
</dbReference>
<proteinExistence type="predicted"/>
<reference evidence="4" key="1">
    <citation type="submission" date="2010-06" db="EMBL/GenBank/DDBJ databases">
        <authorList>
            <person name="Jiang H."/>
            <person name="Abraham K."/>
            <person name="Ali S."/>
            <person name="Alsbrooks S.L."/>
            <person name="Anim B.N."/>
            <person name="Anosike U.S."/>
            <person name="Attaway T."/>
            <person name="Bandaranaike D.P."/>
            <person name="Battles P.K."/>
            <person name="Bell S.N."/>
            <person name="Bell A.V."/>
            <person name="Beltran B."/>
            <person name="Bickham C."/>
            <person name="Bustamante Y."/>
            <person name="Caleb T."/>
            <person name="Canada A."/>
            <person name="Cardenas V."/>
            <person name="Carter K."/>
            <person name="Chacko J."/>
            <person name="Chandrabose M.N."/>
            <person name="Chavez D."/>
            <person name="Chavez A."/>
            <person name="Chen L."/>
            <person name="Chu H.-S."/>
            <person name="Claassen K.J."/>
            <person name="Cockrell R."/>
            <person name="Collins M."/>
            <person name="Cooper J.A."/>
            <person name="Cree A."/>
            <person name="Curry S.M."/>
            <person name="Da Y."/>
            <person name="Dao M.D."/>
            <person name="Das B."/>
            <person name="Davila M.-L."/>
            <person name="Davy-Carroll L."/>
            <person name="Denson S."/>
            <person name="Dinh H."/>
            <person name="Ebong V.E."/>
            <person name="Edwards J.R."/>
            <person name="Egan A."/>
            <person name="El-Daye J."/>
            <person name="Escobedo L."/>
            <person name="Fernandez S."/>
            <person name="Fernando P.R."/>
            <person name="Flagg N."/>
            <person name="Forbes L.D."/>
            <person name="Fowler R.G."/>
            <person name="Fu Q."/>
            <person name="Gabisi R.A."/>
            <person name="Ganer J."/>
            <person name="Garbino Pronczuk A."/>
            <person name="Garcia R.M."/>
            <person name="Garner T."/>
            <person name="Garrett T.E."/>
            <person name="Gonzalez D.A."/>
            <person name="Hamid H."/>
            <person name="Hawkins E.S."/>
            <person name="Hirani K."/>
            <person name="Hogues M.E."/>
            <person name="Hollins B."/>
            <person name="Hsiao C.-H."/>
            <person name="Jabil R."/>
            <person name="James M.L."/>
            <person name="Jhangiani S.N."/>
            <person name="Johnson B."/>
            <person name="Johnson Q."/>
            <person name="Joshi V."/>
            <person name="Kalu J.B."/>
            <person name="Kam C."/>
            <person name="Kashfia A."/>
            <person name="Keebler J."/>
            <person name="Kisamo H."/>
            <person name="Kovar C.L."/>
            <person name="Lago L.A."/>
            <person name="Lai C.-Y."/>
            <person name="Laidlaw J."/>
            <person name="Lara F."/>
            <person name="Le T.-K."/>
            <person name="Lee S.L."/>
            <person name="Legall F.H."/>
            <person name="Lemon S.J."/>
            <person name="Lewis L.R."/>
            <person name="Li B."/>
            <person name="Liu Y."/>
            <person name="Liu Y.-S."/>
            <person name="Lopez J."/>
            <person name="Lozado R.J."/>
            <person name="Lu J."/>
            <person name="Madu R.C."/>
            <person name="Maheshwari M."/>
            <person name="Maheshwari R."/>
            <person name="Malloy K."/>
            <person name="Martinez E."/>
            <person name="Mathew T."/>
            <person name="Mercado I.C."/>
            <person name="Mercado C."/>
            <person name="Meyer B."/>
            <person name="Montgomery K."/>
            <person name="Morgan M.B."/>
            <person name="Munidasa M."/>
            <person name="Nazareth L.V."/>
            <person name="Nelson J."/>
            <person name="Ng B.M."/>
            <person name="Nguyen N.B."/>
            <person name="Nguyen P.Q."/>
            <person name="Nguyen T."/>
            <person name="Obregon M."/>
            <person name="Okwuonu G.O."/>
            <person name="Onwere C.G."/>
            <person name="Orozco G."/>
            <person name="Parra A."/>
            <person name="Patel S."/>
            <person name="Patil S."/>
            <person name="Perez A."/>
            <person name="Perez Y."/>
            <person name="Pham C."/>
            <person name="Primus E.L."/>
            <person name="Pu L.-L."/>
            <person name="Puazo M."/>
            <person name="Qin X."/>
            <person name="Quiroz J.B."/>
            <person name="Reese J."/>
            <person name="Richards S."/>
            <person name="Rives C.M."/>
            <person name="Robberts R."/>
            <person name="Ruiz S.J."/>
            <person name="Ruiz M.J."/>
            <person name="Santibanez J."/>
            <person name="Schneider B.W."/>
            <person name="Sisson I."/>
            <person name="Smith M."/>
            <person name="Sodergren E."/>
            <person name="Song X.-Z."/>
            <person name="Song B.B."/>
            <person name="Summersgill H."/>
            <person name="Thelus R."/>
            <person name="Thornton R.D."/>
            <person name="Trejos Z.Y."/>
            <person name="Usmani K."/>
            <person name="Vattathil S."/>
            <person name="Villasana D."/>
            <person name="Walker D.L."/>
            <person name="Wang S."/>
            <person name="Wang K."/>
            <person name="White C.S."/>
            <person name="Williams A.C."/>
            <person name="Williamson J."/>
            <person name="Wilson K."/>
            <person name="Woghiren I.O."/>
            <person name="Woodworth J.R."/>
            <person name="Worley K.C."/>
            <person name="Wright R.A."/>
            <person name="Wu W."/>
            <person name="Young L."/>
            <person name="Zhang L."/>
            <person name="Zhang J."/>
            <person name="Zhu Y."/>
            <person name="Muzny D.M."/>
            <person name="Weinstock G."/>
            <person name="Gibbs R.A."/>
        </authorList>
    </citation>
    <scope>NUCLEOTIDE SEQUENCE [LARGE SCALE GENOMIC DNA]</scope>
    <source>
        <strain evidence="4">LSR1</strain>
    </source>
</reference>
<organism evidence="3 4">
    <name type="scientific">Acyrthosiphon pisum</name>
    <name type="common">Pea aphid</name>
    <dbReference type="NCBI Taxonomy" id="7029"/>
    <lineage>
        <taxon>Eukaryota</taxon>
        <taxon>Metazoa</taxon>
        <taxon>Ecdysozoa</taxon>
        <taxon>Arthropoda</taxon>
        <taxon>Hexapoda</taxon>
        <taxon>Insecta</taxon>
        <taxon>Pterygota</taxon>
        <taxon>Neoptera</taxon>
        <taxon>Paraneoptera</taxon>
        <taxon>Hemiptera</taxon>
        <taxon>Sternorrhyncha</taxon>
        <taxon>Aphidomorpha</taxon>
        <taxon>Aphidoidea</taxon>
        <taxon>Aphididae</taxon>
        <taxon>Macrosiphini</taxon>
        <taxon>Acyrthosiphon</taxon>
    </lineage>
</organism>
<dbReference type="Proteomes" id="UP000007819">
    <property type="component" value="Chromosome A1"/>
</dbReference>
<dbReference type="RefSeq" id="XP_008182988.1">
    <property type="nucleotide sequence ID" value="XM_008184766.1"/>
</dbReference>
<dbReference type="PANTHER" id="PTHR12243">
    <property type="entry name" value="MADF DOMAIN TRANSCRIPTION FACTOR"/>
    <property type="match status" value="1"/>
</dbReference>
<reference evidence="3" key="2">
    <citation type="submission" date="2022-06" db="UniProtKB">
        <authorList>
            <consortium name="EnsemblMetazoa"/>
        </authorList>
    </citation>
    <scope>IDENTIFICATION</scope>
</reference>
<keyword evidence="4" id="KW-1185">Reference proteome</keyword>
<feature type="domain" description="MADF" evidence="2">
    <location>
        <begin position="7"/>
        <end position="107"/>
    </location>
</feature>
<protein>
    <recommendedName>
        <fullName evidence="2">MADF domain-containing protein</fullName>
    </recommendedName>
</protein>
<dbReference type="Pfam" id="PF10545">
    <property type="entry name" value="MADF_DNA_bdg"/>
    <property type="match status" value="1"/>
</dbReference>
<evidence type="ECO:0000259" key="2">
    <source>
        <dbReference type="PROSITE" id="PS51029"/>
    </source>
</evidence>
<dbReference type="GO" id="GO:0005667">
    <property type="term" value="C:transcription regulator complex"/>
    <property type="evidence" value="ECO:0007669"/>
    <property type="project" value="TreeGrafter"/>
</dbReference>
<dbReference type="SMART" id="SM00595">
    <property type="entry name" value="MADF"/>
    <property type="match status" value="1"/>
</dbReference>
<accession>A0A8R2B5X3</accession>
<feature type="region of interest" description="Disordered" evidence="1">
    <location>
        <begin position="126"/>
        <end position="172"/>
    </location>
</feature>
<dbReference type="InterPro" id="IPR039353">
    <property type="entry name" value="TF_Adf1"/>
</dbReference>
<dbReference type="GO" id="GO:0006357">
    <property type="term" value="P:regulation of transcription by RNA polymerase II"/>
    <property type="evidence" value="ECO:0007669"/>
    <property type="project" value="TreeGrafter"/>
</dbReference>
<evidence type="ECO:0000256" key="1">
    <source>
        <dbReference type="SAM" id="MobiDB-lite"/>
    </source>
</evidence>
<dbReference type="PROSITE" id="PS51029">
    <property type="entry name" value="MADF"/>
    <property type="match status" value="1"/>
</dbReference>
<dbReference type="InterPro" id="IPR006578">
    <property type="entry name" value="MADF-dom"/>
</dbReference>
<dbReference type="GeneID" id="103309416"/>